<dbReference type="PROSITE" id="PS51330">
    <property type="entry name" value="DHFR_2"/>
    <property type="match status" value="1"/>
</dbReference>
<comment type="similarity">
    <text evidence="2 8">Belongs to the dihydrofolate reductase family.</text>
</comment>
<dbReference type="PIRSF" id="PIRSF000194">
    <property type="entry name" value="DHFR"/>
    <property type="match status" value="1"/>
</dbReference>
<evidence type="ECO:0000256" key="7">
    <source>
        <dbReference type="ARBA" id="ARBA00025067"/>
    </source>
</evidence>
<name>A0A1M5VUU2_9CLOT</name>
<accession>A0A1M5VUU2</accession>
<dbReference type="CDD" id="cd00209">
    <property type="entry name" value="DHFR"/>
    <property type="match status" value="1"/>
</dbReference>
<keyword evidence="4 8" id="KW-0554">One-carbon metabolism</keyword>
<dbReference type="GO" id="GO:0046655">
    <property type="term" value="P:folic acid metabolic process"/>
    <property type="evidence" value="ECO:0007669"/>
    <property type="project" value="TreeGrafter"/>
</dbReference>
<dbReference type="PRINTS" id="PR00070">
    <property type="entry name" value="DHFR"/>
</dbReference>
<reference evidence="10 11" key="1">
    <citation type="submission" date="2016-11" db="EMBL/GenBank/DDBJ databases">
        <authorList>
            <person name="Jaros S."/>
            <person name="Januszkiewicz K."/>
            <person name="Wedrychowicz H."/>
        </authorList>
    </citation>
    <scope>NUCLEOTIDE SEQUENCE [LARGE SCALE GENOMIC DNA]</scope>
    <source>
        <strain evidence="10 11">DSM 3089</strain>
    </source>
</reference>
<dbReference type="PANTHER" id="PTHR48069">
    <property type="entry name" value="DIHYDROFOLATE REDUCTASE"/>
    <property type="match status" value="1"/>
</dbReference>
<dbReference type="Gene3D" id="3.40.430.10">
    <property type="entry name" value="Dihydrofolate Reductase, subunit A"/>
    <property type="match status" value="1"/>
</dbReference>
<dbReference type="SUPFAM" id="SSF53597">
    <property type="entry name" value="Dihydrofolate reductase-like"/>
    <property type="match status" value="1"/>
</dbReference>
<dbReference type="PANTHER" id="PTHR48069:SF3">
    <property type="entry name" value="DIHYDROFOLATE REDUCTASE"/>
    <property type="match status" value="1"/>
</dbReference>
<evidence type="ECO:0000256" key="4">
    <source>
        <dbReference type="ARBA" id="ARBA00022563"/>
    </source>
</evidence>
<dbReference type="STRING" id="1121306.SAMN02745196_01363"/>
<evidence type="ECO:0000313" key="11">
    <source>
        <dbReference type="Proteomes" id="UP000184526"/>
    </source>
</evidence>
<dbReference type="GO" id="GO:0070401">
    <property type="term" value="F:NADP+ binding"/>
    <property type="evidence" value="ECO:0007669"/>
    <property type="project" value="UniProtKB-ARBA"/>
</dbReference>
<sequence length="177" mass="21134">MISIIAAVANNSVIGKNNKLLWNLPEDLRKFKEITSYKIIIMGRKTFESLPQVLPNRYHIVLTRDKNYKVKNKSVKVVHSLEEIYPYIEDEFENFVIGGGEIFNEFLPHASKLYITKIYKDYEGDTYFPKYESENWELIRAEKGKVDAENPDPYEFFEFVRREEYKFKKKKVKLKFK</sequence>
<evidence type="ECO:0000256" key="6">
    <source>
        <dbReference type="ARBA" id="ARBA00023002"/>
    </source>
</evidence>
<evidence type="ECO:0000256" key="5">
    <source>
        <dbReference type="ARBA" id="ARBA00022857"/>
    </source>
</evidence>
<dbReference type="GO" id="GO:0046452">
    <property type="term" value="P:dihydrofolate metabolic process"/>
    <property type="evidence" value="ECO:0007669"/>
    <property type="project" value="TreeGrafter"/>
</dbReference>
<evidence type="ECO:0000256" key="1">
    <source>
        <dbReference type="ARBA" id="ARBA00004903"/>
    </source>
</evidence>
<dbReference type="AlphaFoldDB" id="A0A1M5VUU2"/>
<evidence type="ECO:0000259" key="9">
    <source>
        <dbReference type="PROSITE" id="PS51330"/>
    </source>
</evidence>
<keyword evidence="11" id="KW-1185">Reference proteome</keyword>
<keyword evidence="6 8" id="KW-0560">Oxidoreductase</keyword>
<dbReference type="GO" id="GO:0004146">
    <property type="term" value="F:dihydrofolate reductase activity"/>
    <property type="evidence" value="ECO:0007669"/>
    <property type="project" value="UniProtKB-EC"/>
</dbReference>
<dbReference type="EMBL" id="FQXP01000005">
    <property type="protein sequence ID" value="SHH78693.1"/>
    <property type="molecule type" value="Genomic_DNA"/>
</dbReference>
<dbReference type="FunFam" id="3.40.430.10:FF:000001">
    <property type="entry name" value="Dihydrofolate reductase"/>
    <property type="match status" value="1"/>
</dbReference>
<dbReference type="EC" id="1.5.1.3" evidence="3 8"/>
<dbReference type="InterPro" id="IPR024072">
    <property type="entry name" value="DHFR-like_dom_sf"/>
</dbReference>
<comment type="pathway">
    <text evidence="1 8">Cofactor biosynthesis; tetrahydrofolate biosynthesis; 5,6,7,8-tetrahydrofolate from 7,8-dihydrofolate: step 1/1.</text>
</comment>
<evidence type="ECO:0000313" key="10">
    <source>
        <dbReference type="EMBL" id="SHH78693.1"/>
    </source>
</evidence>
<dbReference type="InterPro" id="IPR012259">
    <property type="entry name" value="DHFR"/>
</dbReference>
<evidence type="ECO:0000256" key="8">
    <source>
        <dbReference type="PIRNR" id="PIRNR000194"/>
    </source>
</evidence>
<proteinExistence type="inferred from homology"/>
<evidence type="ECO:0000256" key="3">
    <source>
        <dbReference type="ARBA" id="ARBA00012856"/>
    </source>
</evidence>
<dbReference type="RefSeq" id="WP_084666127.1">
    <property type="nucleotide sequence ID" value="NZ_FQXP01000005.1"/>
</dbReference>
<organism evidence="10 11">
    <name type="scientific">Clostridium collagenovorans DSM 3089</name>
    <dbReference type="NCBI Taxonomy" id="1121306"/>
    <lineage>
        <taxon>Bacteria</taxon>
        <taxon>Bacillati</taxon>
        <taxon>Bacillota</taxon>
        <taxon>Clostridia</taxon>
        <taxon>Eubacteriales</taxon>
        <taxon>Clostridiaceae</taxon>
        <taxon>Clostridium</taxon>
    </lineage>
</organism>
<dbReference type="GO" id="GO:0005829">
    <property type="term" value="C:cytosol"/>
    <property type="evidence" value="ECO:0007669"/>
    <property type="project" value="TreeGrafter"/>
</dbReference>
<dbReference type="Proteomes" id="UP000184526">
    <property type="component" value="Unassembled WGS sequence"/>
</dbReference>
<dbReference type="GO" id="GO:0046654">
    <property type="term" value="P:tetrahydrofolate biosynthetic process"/>
    <property type="evidence" value="ECO:0007669"/>
    <property type="project" value="UniProtKB-UniPathway"/>
</dbReference>
<comment type="function">
    <text evidence="7 8">Key enzyme in folate metabolism. Catalyzes an essential reaction for de novo glycine and purine synthesis, and for DNA precursor synthesis.</text>
</comment>
<keyword evidence="5 8" id="KW-0521">NADP</keyword>
<dbReference type="UniPathway" id="UPA00077">
    <property type="reaction ID" value="UER00158"/>
</dbReference>
<evidence type="ECO:0000256" key="2">
    <source>
        <dbReference type="ARBA" id="ARBA00009539"/>
    </source>
</evidence>
<dbReference type="GO" id="GO:0006730">
    <property type="term" value="P:one-carbon metabolic process"/>
    <property type="evidence" value="ECO:0007669"/>
    <property type="project" value="UniProtKB-KW"/>
</dbReference>
<protein>
    <recommendedName>
        <fullName evidence="3 8">Dihydrofolate reductase</fullName>
        <ecNumber evidence="3 8">1.5.1.3</ecNumber>
    </recommendedName>
</protein>
<dbReference type="InterPro" id="IPR001796">
    <property type="entry name" value="DHFR_dom"/>
</dbReference>
<feature type="domain" description="DHFR" evidence="9">
    <location>
        <begin position="1"/>
        <end position="161"/>
    </location>
</feature>
<dbReference type="OrthoDB" id="9804315at2"/>
<comment type="catalytic activity">
    <reaction evidence="8">
        <text>(6S)-5,6,7,8-tetrahydrofolate + NADP(+) = 7,8-dihydrofolate + NADPH + H(+)</text>
        <dbReference type="Rhea" id="RHEA:15009"/>
        <dbReference type="ChEBI" id="CHEBI:15378"/>
        <dbReference type="ChEBI" id="CHEBI:57451"/>
        <dbReference type="ChEBI" id="CHEBI:57453"/>
        <dbReference type="ChEBI" id="CHEBI:57783"/>
        <dbReference type="ChEBI" id="CHEBI:58349"/>
        <dbReference type="EC" id="1.5.1.3"/>
    </reaction>
</comment>
<dbReference type="Pfam" id="PF00186">
    <property type="entry name" value="DHFR_1"/>
    <property type="match status" value="1"/>
</dbReference>
<gene>
    <name evidence="10" type="ORF">SAMN02745196_01363</name>
</gene>